<dbReference type="EMBL" id="CM001441">
    <property type="protein sequence ID" value="EHQ89662.1"/>
    <property type="molecule type" value="Genomic_DNA"/>
</dbReference>
<dbReference type="Gene3D" id="3.60.15.10">
    <property type="entry name" value="Ribonuclease Z/Hydroxyacylglutathione hydrolase-like"/>
    <property type="match status" value="1"/>
</dbReference>
<keyword evidence="3" id="KW-1185">Reference proteome</keyword>
<protein>
    <submittedName>
        <fullName evidence="2">Putative Zn-dependent hydrolase of beta-lactamase fold</fullName>
    </submittedName>
</protein>
<accession>H5XV64</accession>
<dbReference type="STRING" id="768710.DesyoDRAFT_2596"/>
<name>H5XV64_9FIRM</name>
<keyword evidence="2" id="KW-0378">Hydrolase</keyword>
<sequence>MKPTAQNNVVYDKPPLKAGNKRIINTKGVFRDNSLLTLSSICLGLMLLNRIISRKKFELPKKPRPYTCSINGVTVSWLGHASILINFFGKVILIDPVLESRLGVTLPGNLNIGPKRYLAPALTVNELGPVDLLLMSHGHVDHFDYPTLRKLQSINTTAITAKNTCFLWDGLVYQDVREIWWGEALNIDGITIKAIQGRHRAARLPWLTDMTANSYLISYGGVNIFFAGDTGYTPIIREQLRGIPVDILIVGIANYLPTSLQKDHCSPEQAWQIAKEIGAARIIPMHWGTFKLSEEPMEEPLPRFLHAAGSERGRIIIPIIERE</sequence>
<dbReference type="InterPro" id="IPR001279">
    <property type="entry name" value="Metallo-B-lactamas"/>
</dbReference>
<reference evidence="2 3" key="1">
    <citation type="submission" date="2011-11" db="EMBL/GenBank/DDBJ databases">
        <title>The Noncontiguous Finished genome of Desulfosporosinus youngiae DSM 17734.</title>
        <authorList>
            <consortium name="US DOE Joint Genome Institute (JGI-PGF)"/>
            <person name="Lucas S."/>
            <person name="Han J."/>
            <person name="Lapidus A."/>
            <person name="Cheng J.-F."/>
            <person name="Goodwin L."/>
            <person name="Pitluck S."/>
            <person name="Peters L."/>
            <person name="Ovchinnikova G."/>
            <person name="Lu M."/>
            <person name="Land M.L."/>
            <person name="Hauser L."/>
            <person name="Pester M."/>
            <person name="Spring S."/>
            <person name="Ollivier B."/>
            <person name="Rattei T."/>
            <person name="Klenk H.-P."/>
            <person name="Wagner M."/>
            <person name="Loy A."/>
            <person name="Woyke T.J."/>
        </authorList>
    </citation>
    <scope>NUCLEOTIDE SEQUENCE [LARGE SCALE GENOMIC DNA]</scope>
    <source>
        <strain evidence="2 3">DSM 17734</strain>
    </source>
</reference>
<dbReference type="SUPFAM" id="SSF56281">
    <property type="entry name" value="Metallo-hydrolase/oxidoreductase"/>
    <property type="match status" value="1"/>
</dbReference>
<dbReference type="HOGENOM" id="CLU_020884_1_2_9"/>
<dbReference type="GO" id="GO:0005737">
    <property type="term" value="C:cytoplasm"/>
    <property type="evidence" value="ECO:0007669"/>
    <property type="project" value="TreeGrafter"/>
</dbReference>
<evidence type="ECO:0000259" key="1">
    <source>
        <dbReference type="Pfam" id="PF12706"/>
    </source>
</evidence>
<proteinExistence type="predicted"/>
<dbReference type="PANTHER" id="PTHR15032:SF4">
    <property type="entry name" value="N-ACYL-PHOSPHATIDYLETHANOLAMINE-HYDROLYZING PHOSPHOLIPASE D"/>
    <property type="match status" value="1"/>
</dbReference>
<organism evidence="2 3">
    <name type="scientific">Desulfosporosinus youngiae DSM 17734</name>
    <dbReference type="NCBI Taxonomy" id="768710"/>
    <lineage>
        <taxon>Bacteria</taxon>
        <taxon>Bacillati</taxon>
        <taxon>Bacillota</taxon>
        <taxon>Clostridia</taxon>
        <taxon>Eubacteriales</taxon>
        <taxon>Desulfitobacteriaceae</taxon>
        <taxon>Desulfosporosinus</taxon>
    </lineage>
</organism>
<evidence type="ECO:0000313" key="3">
    <source>
        <dbReference type="Proteomes" id="UP000005104"/>
    </source>
</evidence>
<dbReference type="Proteomes" id="UP000005104">
    <property type="component" value="Chromosome"/>
</dbReference>
<dbReference type="eggNOG" id="COG2220">
    <property type="taxonomic scope" value="Bacteria"/>
</dbReference>
<dbReference type="InterPro" id="IPR036866">
    <property type="entry name" value="RibonucZ/Hydroxyglut_hydro"/>
</dbReference>
<gene>
    <name evidence="2" type="ORF">DesyoDRAFT_2596</name>
</gene>
<dbReference type="GO" id="GO:0016787">
    <property type="term" value="F:hydrolase activity"/>
    <property type="evidence" value="ECO:0007669"/>
    <property type="project" value="UniProtKB-KW"/>
</dbReference>
<evidence type="ECO:0000313" key="2">
    <source>
        <dbReference type="EMBL" id="EHQ89662.1"/>
    </source>
</evidence>
<dbReference type="PANTHER" id="PTHR15032">
    <property type="entry name" value="N-ACYL-PHOSPHATIDYLETHANOLAMINE-HYDROLYZING PHOSPHOLIPASE D"/>
    <property type="match status" value="1"/>
</dbReference>
<dbReference type="AlphaFoldDB" id="H5XV64"/>
<dbReference type="Pfam" id="PF12706">
    <property type="entry name" value="Lactamase_B_2"/>
    <property type="match status" value="1"/>
</dbReference>
<feature type="domain" description="Metallo-beta-lactamase" evidence="1">
    <location>
        <begin position="92"/>
        <end position="287"/>
    </location>
</feature>